<dbReference type="EMBL" id="AAGHOJ010000075">
    <property type="protein sequence ID" value="EBO1428238.1"/>
    <property type="molecule type" value="Genomic_DNA"/>
</dbReference>
<keyword evidence="1" id="KW-0812">Transmembrane</keyword>
<proteinExistence type="predicted"/>
<dbReference type="AlphaFoldDB" id="A0A5T9SM93"/>
<name>A0A5T9SM93_SALER</name>
<keyword evidence="1" id="KW-1133">Transmembrane helix</keyword>
<feature type="transmembrane region" description="Helical" evidence="1">
    <location>
        <begin position="33"/>
        <end position="53"/>
    </location>
</feature>
<comment type="caution">
    <text evidence="2">The sequence shown here is derived from an EMBL/GenBank/DDBJ whole genome shotgun (WGS) entry which is preliminary data.</text>
</comment>
<evidence type="ECO:0000256" key="1">
    <source>
        <dbReference type="SAM" id="Phobius"/>
    </source>
</evidence>
<accession>A0A5T9SM93</accession>
<keyword evidence="1" id="KW-0472">Membrane</keyword>
<feature type="transmembrane region" description="Helical" evidence="1">
    <location>
        <begin position="7"/>
        <end position="27"/>
    </location>
</feature>
<evidence type="ECO:0000313" key="2">
    <source>
        <dbReference type="EMBL" id="EBO1428238.1"/>
    </source>
</evidence>
<sequence>MKKLALYAMIASCIISLIYVIKLQWFVETNLDFWRITAITALSEVGLWCFYYYTRDYEGIKAHEERAKHITQHFAMMSQPDEEPEQKQ</sequence>
<reference evidence="2" key="1">
    <citation type="submission" date="2018-10" db="EMBL/GenBank/DDBJ databases">
        <authorList>
            <consortium name="Veterinary Laboratory Investigation and Response Network"/>
        </authorList>
    </citation>
    <scope>NUCLEOTIDE SEQUENCE</scope>
    <source>
        <strain evidence="2">SAL-18-VL-OH-GA-0003</strain>
    </source>
</reference>
<protein>
    <submittedName>
        <fullName evidence="2">Uncharacterized protein</fullName>
    </submittedName>
</protein>
<gene>
    <name evidence="2" type="ORF">D5Q97_23500</name>
</gene>
<organism evidence="2">
    <name type="scientific">Salmonella enterica</name>
    <name type="common">Salmonella choleraesuis</name>
    <dbReference type="NCBI Taxonomy" id="28901"/>
    <lineage>
        <taxon>Bacteria</taxon>
        <taxon>Pseudomonadati</taxon>
        <taxon>Pseudomonadota</taxon>
        <taxon>Gammaproteobacteria</taxon>
        <taxon>Enterobacterales</taxon>
        <taxon>Enterobacteriaceae</taxon>
        <taxon>Salmonella</taxon>
    </lineage>
</organism>